<dbReference type="OrthoDB" id="594666at2"/>
<dbReference type="Proteomes" id="UP000184164">
    <property type="component" value="Unassembled WGS sequence"/>
</dbReference>
<dbReference type="InterPro" id="IPR019734">
    <property type="entry name" value="TPR_rpt"/>
</dbReference>
<keyword evidence="1" id="KW-0802">TPR repeat</keyword>
<protein>
    <submittedName>
        <fullName evidence="2">Tetratricopeptide repeat-containing protein</fullName>
    </submittedName>
</protein>
<keyword evidence="3" id="KW-1185">Reference proteome</keyword>
<evidence type="ECO:0000313" key="3">
    <source>
        <dbReference type="Proteomes" id="UP000184164"/>
    </source>
</evidence>
<dbReference type="AlphaFoldDB" id="A0A1M4YFX3"/>
<accession>A0A1M4YFX3</accession>
<sequence>MQKEQFYNLLDNTNLLNQETLTELKELTEKYPYFQSARLLYLKNLQNTGASDFESELKKAAPLVADRKQLYRILNPGKRKKSGNTNFENQTSASSGYIIEDSGKSLSGNSLIDKFLSAQPGPMKIGKISREKHLEDSENEIIAKSVAENDELVTETLATIYFEQKKYDKALEAFQKLSLKYPEKNVYFATRIEEIEKLKNI</sequence>
<dbReference type="EMBL" id="FQUM01000003">
    <property type="protein sequence ID" value="SHF04630.1"/>
    <property type="molecule type" value="Genomic_DNA"/>
</dbReference>
<feature type="repeat" description="TPR" evidence="1">
    <location>
        <begin position="151"/>
        <end position="184"/>
    </location>
</feature>
<organism evidence="2 3">
    <name type="scientific">Mariniphaga anaerophila</name>
    <dbReference type="NCBI Taxonomy" id="1484053"/>
    <lineage>
        <taxon>Bacteria</taxon>
        <taxon>Pseudomonadati</taxon>
        <taxon>Bacteroidota</taxon>
        <taxon>Bacteroidia</taxon>
        <taxon>Marinilabiliales</taxon>
        <taxon>Prolixibacteraceae</taxon>
        <taxon>Mariniphaga</taxon>
    </lineage>
</organism>
<dbReference type="STRING" id="1484053.SAMN05444274_103340"/>
<reference evidence="2 3" key="1">
    <citation type="submission" date="2016-11" db="EMBL/GenBank/DDBJ databases">
        <authorList>
            <person name="Jaros S."/>
            <person name="Januszkiewicz K."/>
            <person name="Wedrychowicz H."/>
        </authorList>
    </citation>
    <scope>NUCLEOTIDE SEQUENCE [LARGE SCALE GENOMIC DNA]</scope>
    <source>
        <strain evidence="2 3">DSM 26910</strain>
    </source>
</reference>
<proteinExistence type="predicted"/>
<evidence type="ECO:0000256" key="1">
    <source>
        <dbReference type="PROSITE-ProRule" id="PRU00339"/>
    </source>
</evidence>
<dbReference type="PROSITE" id="PS50005">
    <property type="entry name" value="TPR"/>
    <property type="match status" value="1"/>
</dbReference>
<gene>
    <name evidence="2" type="ORF">SAMN05444274_103340</name>
</gene>
<name>A0A1M4YFX3_9BACT</name>
<evidence type="ECO:0000313" key="2">
    <source>
        <dbReference type="EMBL" id="SHF04630.1"/>
    </source>
</evidence>
<dbReference type="RefSeq" id="WP_073000439.1">
    <property type="nucleotide sequence ID" value="NZ_FQUM01000003.1"/>
</dbReference>